<dbReference type="PROSITE" id="PS50977">
    <property type="entry name" value="HTH_TETR_2"/>
    <property type="match status" value="1"/>
</dbReference>
<evidence type="ECO:0000256" key="2">
    <source>
        <dbReference type="PROSITE-ProRule" id="PRU00335"/>
    </source>
</evidence>
<feature type="domain" description="HTH tetR-type" evidence="3">
    <location>
        <begin position="15"/>
        <end position="75"/>
    </location>
</feature>
<dbReference type="EMBL" id="CP011005">
    <property type="protein sequence ID" value="AJT43106.1"/>
    <property type="molecule type" value="Genomic_DNA"/>
</dbReference>
<dbReference type="PANTHER" id="PTHR30055">
    <property type="entry name" value="HTH-TYPE TRANSCRIPTIONAL REGULATOR RUTR"/>
    <property type="match status" value="1"/>
</dbReference>
<dbReference type="STRING" id="1618207.UM93_12230"/>
<dbReference type="Proteomes" id="UP000061839">
    <property type="component" value="Chromosome"/>
</dbReference>
<dbReference type="InterPro" id="IPR009057">
    <property type="entry name" value="Homeodomain-like_sf"/>
</dbReference>
<keyword evidence="5" id="KW-1185">Reference proteome</keyword>
<keyword evidence="1 2" id="KW-0238">DNA-binding</keyword>
<dbReference type="KEGG" id="ari:UM93_12230"/>
<proteinExistence type="predicted"/>
<dbReference type="InterPro" id="IPR001647">
    <property type="entry name" value="HTH_TetR"/>
</dbReference>
<dbReference type="InterPro" id="IPR050109">
    <property type="entry name" value="HTH-type_TetR-like_transc_reg"/>
</dbReference>
<dbReference type="GO" id="GO:0003700">
    <property type="term" value="F:DNA-binding transcription factor activity"/>
    <property type="evidence" value="ECO:0007669"/>
    <property type="project" value="TreeGrafter"/>
</dbReference>
<dbReference type="Pfam" id="PF00440">
    <property type="entry name" value="TetR_N"/>
    <property type="match status" value="1"/>
</dbReference>
<gene>
    <name evidence="4" type="ORF">UM93_12230</name>
</gene>
<dbReference type="Gene3D" id="1.10.357.10">
    <property type="entry name" value="Tetracycline Repressor, domain 2"/>
    <property type="match status" value="1"/>
</dbReference>
<protein>
    <recommendedName>
        <fullName evidence="3">HTH tetR-type domain-containing protein</fullName>
    </recommendedName>
</protein>
<dbReference type="GO" id="GO:0000976">
    <property type="term" value="F:transcription cis-regulatory region binding"/>
    <property type="evidence" value="ECO:0007669"/>
    <property type="project" value="TreeGrafter"/>
</dbReference>
<dbReference type="PANTHER" id="PTHR30055:SF209">
    <property type="entry name" value="POSSIBLE TRANSCRIPTIONAL REGULATORY PROTEIN (PROBABLY TETR-FAMILY)"/>
    <property type="match status" value="1"/>
</dbReference>
<dbReference type="PRINTS" id="PR00455">
    <property type="entry name" value="HTHTETR"/>
</dbReference>
<evidence type="ECO:0000259" key="3">
    <source>
        <dbReference type="PROSITE" id="PS50977"/>
    </source>
</evidence>
<accession>A0A0D4C3Z9</accession>
<name>A0A0D4C3Z9_9MICC</name>
<dbReference type="AlphaFoldDB" id="A0A0D4C3Z9"/>
<reference evidence="4 5" key="1">
    <citation type="journal article" date="2015" name="Genome Announc.">
        <title>Complete Genome Sequencing of Protease-Producing Novel Arthrobacter sp. Strain IHBB 11108 Using PacBio Single-Molecule Real-Time Sequencing Technology.</title>
        <authorList>
            <person name="Kiran S."/>
            <person name="Swarnkar M.K."/>
            <person name="Pal M."/>
            <person name="Thakur R."/>
            <person name="Tewari R."/>
            <person name="Singh A.K."/>
            <person name="Gulati A."/>
        </authorList>
    </citation>
    <scope>NUCLEOTIDE SEQUENCE [LARGE SCALE GENOMIC DNA]</scope>
    <source>
        <strain evidence="4 5">IHBB 11108</strain>
    </source>
</reference>
<dbReference type="SUPFAM" id="SSF46689">
    <property type="entry name" value="Homeodomain-like"/>
    <property type="match status" value="1"/>
</dbReference>
<evidence type="ECO:0000313" key="4">
    <source>
        <dbReference type="EMBL" id="AJT43106.1"/>
    </source>
</evidence>
<feature type="DNA-binding region" description="H-T-H motif" evidence="2">
    <location>
        <begin position="38"/>
        <end position="57"/>
    </location>
</feature>
<evidence type="ECO:0000313" key="5">
    <source>
        <dbReference type="Proteomes" id="UP000061839"/>
    </source>
</evidence>
<dbReference type="PATRIC" id="fig|1618207.4.peg.2482"/>
<evidence type="ECO:0000256" key="1">
    <source>
        <dbReference type="ARBA" id="ARBA00023125"/>
    </source>
</evidence>
<sequence length="197" mass="21641">MSNAPAVSTERGDAARNRRKLLDIAAQIIAAEGFAALTMDRLAEQAEIGKGTIFRRFGSRSGLLESLLNHTEEEFQRAMIFGPPPLGPGAEPAVRLLAYGRAVIDRYDAVGELQQAAREASDRRFSVPAAQLHRAHLLMLLKAAGAEARGADIELLSYTLLSALDPGLLGYQRRVLGITAIRQYQQWRYLIERILSS</sequence>
<organism evidence="4 5">
    <name type="scientific">Psychromicrobium lacuslunae</name>
    <dbReference type="NCBI Taxonomy" id="1618207"/>
    <lineage>
        <taxon>Bacteria</taxon>
        <taxon>Bacillati</taxon>
        <taxon>Actinomycetota</taxon>
        <taxon>Actinomycetes</taxon>
        <taxon>Micrococcales</taxon>
        <taxon>Micrococcaceae</taxon>
        <taxon>Psychromicrobium</taxon>
    </lineage>
</organism>
<dbReference type="HOGENOM" id="CLU_069356_17_2_11"/>